<protein>
    <submittedName>
        <fullName evidence="1">Uncharacterized protein</fullName>
    </submittedName>
</protein>
<name>A0A4Y7L8P3_PAPSO</name>
<evidence type="ECO:0000313" key="1">
    <source>
        <dbReference type="EMBL" id="RZC81337.1"/>
    </source>
</evidence>
<reference evidence="1 2" key="1">
    <citation type="journal article" date="2018" name="Science">
        <title>The opium poppy genome and morphinan production.</title>
        <authorList>
            <person name="Guo L."/>
            <person name="Winzer T."/>
            <person name="Yang X."/>
            <person name="Li Y."/>
            <person name="Ning Z."/>
            <person name="He Z."/>
            <person name="Teodor R."/>
            <person name="Lu Y."/>
            <person name="Bowser T.A."/>
            <person name="Graham I.A."/>
            <person name="Ye K."/>
        </authorList>
    </citation>
    <scope>NUCLEOTIDE SEQUENCE [LARGE SCALE GENOMIC DNA]</scope>
    <source>
        <strain evidence="2">cv. HN1</strain>
        <tissue evidence="1">Leaves</tissue>
    </source>
</reference>
<evidence type="ECO:0000313" key="2">
    <source>
        <dbReference type="Proteomes" id="UP000316621"/>
    </source>
</evidence>
<proteinExistence type="predicted"/>
<dbReference type="Proteomes" id="UP000316621">
    <property type="component" value="Chromosome 10"/>
</dbReference>
<gene>
    <name evidence="1" type="ORF">C5167_043912</name>
</gene>
<organism evidence="1 2">
    <name type="scientific">Papaver somniferum</name>
    <name type="common">Opium poppy</name>
    <dbReference type="NCBI Taxonomy" id="3469"/>
    <lineage>
        <taxon>Eukaryota</taxon>
        <taxon>Viridiplantae</taxon>
        <taxon>Streptophyta</taxon>
        <taxon>Embryophyta</taxon>
        <taxon>Tracheophyta</taxon>
        <taxon>Spermatophyta</taxon>
        <taxon>Magnoliopsida</taxon>
        <taxon>Ranunculales</taxon>
        <taxon>Papaveraceae</taxon>
        <taxon>Papaveroideae</taxon>
        <taxon>Papaver</taxon>
    </lineage>
</organism>
<dbReference type="Gramene" id="RZC81337">
    <property type="protein sequence ID" value="RZC81337"/>
    <property type="gene ID" value="C5167_043912"/>
</dbReference>
<dbReference type="AlphaFoldDB" id="A0A4Y7L8P3"/>
<sequence>MWRMHKGFELSSIDRRLGEKIVLVKGSEVICALVLKADKADTTNFACSVGNFTCACEIFCRVDTLEAGAIVVLKSEGSWIDCGYQLTTSIVSPPLPSLSFSFASHENTRISCDSRGGVHPSGVIVVP</sequence>
<keyword evidence="2" id="KW-1185">Reference proteome</keyword>
<accession>A0A4Y7L8P3</accession>
<dbReference type="EMBL" id="CM010724">
    <property type="protein sequence ID" value="RZC81337.1"/>
    <property type="molecule type" value="Genomic_DNA"/>
</dbReference>